<dbReference type="AlphaFoldDB" id="A0A1V6NEX0"/>
<evidence type="ECO:0000313" key="1">
    <source>
        <dbReference type="EMBL" id="OQD63213.1"/>
    </source>
</evidence>
<dbReference type="Proteomes" id="UP000191408">
    <property type="component" value="Unassembled WGS sequence"/>
</dbReference>
<gene>
    <name evidence="1" type="ORF">PENPOL_c010G07100</name>
</gene>
<proteinExistence type="predicted"/>
<reference evidence="2" key="1">
    <citation type="journal article" date="2017" name="Nat. Microbiol.">
        <title>Global analysis of biosynthetic gene clusters reveals vast potential of secondary metabolite production in Penicillium species.</title>
        <authorList>
            <person name="Nielsen J.C."/>
            <person name="Grijseels S."/>
            <person name="Prigent S."/>
            <person name="Ji B."/>
            <person name="Dainat J."/>
            <person name="Nielsen K.F."/>
            <person name="Frisvad J.C."/>
            <person name="Workman M."/>
            <person name="Nielsen J."/>
        </authorList>
    </citation>
    <scope>NUCLEOTIDE SEQUENCE [LARGE SCALE GENOMIC DNA]</scope>
    <source>
        <strain evidence="2">IBT 4502</strain>
    </source>
</reference>
<protein>
    <submittedName>
        <fullName evidence="1">Uncharacterized protein</fullName>
    </submittedName>
</protein>
<keyword evidence="2" id="KW-1185">Reference proteome</keyword>
<comment type="caution">
    <text evidence="1">The sequence shown here is derived from an EMBL/GenBank/DDBJ whole genome shotgun (WGS) entry which is preliminary data.</text>
</comment>
<accession>A0A1V6NEX0</accession>
<sequence>MVRAGYLVAHEGGGPVRIGATSALCRLLCDSRVEILVFQKLAQADV</sequence>
<dbReference type="EMBL" id="MDYM01000010">
    <property type="protein sequence ID" value="OQD63213.1"/>
    <property type="molecule type" value="Genomic_DNA"/>
</dbReference>
<organism evidence="1 2">
    <name type="scientific">Penicillium polonicum</name>
    <dbReference type="NCBI Taxonomy" id="60169"/>
    <lineage>
        <taxon>Eukaryota</taxon>
        <taxon>Fungi</taxon>
        <taxon>Dikarya</taxon>
        <taxon>Ascomycota</taxon>
        <taxon>Pezizomycotina</taxon>
        <taxon>Eurotiomycetes</taxon>
        <taxon>Eurotiomycetidae</taxon>
        <taxon>Eurotiales</taxon>
        <taxon>Aspergillaceae</taxon>
        <taxon>Penicillium</taxon>
    </lineage>
</organism>
<name>A0A1V6NEX0_PENPO</name>
<evidence type="ECO:0000313" key="2">
    <source>
        <dbReference type="Proteomes" id="UP000191408"/>
    </source>
</evidence>